<dbReference type="SUPFAM" id="SSF53271">
    <property type="entry name" value="PRTase-like"/>
    <property type="match status" value="1"/>
</dbReference>
<dbReference type="CDD" id="cd06223">
    <property type="entry name" value="PRTases_typeI"/>
    <property type="match status" value="1"/>
</dbReference>
<accession>A0A2N9B1Q9</accession>
<dbReference type="Gene3D" id="3.40.50.2020">
    <property type="match status" value="1"/>
</dbReference>
<gene>
    <name evidence="2" type="ORF">SCNRRL3882_0752</name>
</gene>
<dbReference type="InterPro" id="IPR000836">
    <property type="entry name" value="PRTase_dom"/>
</dbReference>
<evidence type="ECO:0000313" key="3">
    <source>
        <dbReference type="Proteomes" id="UP000235464"/>
    </source>
</evidence>
<keyword evidence="3" id="KW-1185">Reference proteome</keyword>
<organism evidence="2 3">
    <name type="scientific">Streptomyces chartreusis NRRL 3882</name>
    <dbReference type="NCBI Taxonomy" id="1079985"/>
    <lineage>
        <taxon>Bacteria</taxon>
        <taxon>Bacillati</taxon>
        <taxon>Actinomycetota</taxon>
        <taxon>Actinomycetes</taxon>
        <taxon>Kitasatosporales</taxon>
        <taxon>Streptomycetaceae</taxon>
        <taxon>Streptomyces</taxon>
    </lineage>
</organism>
<dbReference type="AlphaFoldDB" id="A0A2N9B1Q9"/>
<dbReference type="Gene3D" id="3.30.1310.20">
    <property type="entry name" value="PRTase-like"/>
    <property type="match status" value="1"/>
</dbReference>
<dbReference type="EMBL" id="LT963352">
    <property type="protein sequence ID" value="SOR77279.1"/>
    <property type="molecule type" value="Genomic_DNA"/>
</dbReference>
<dbReference type="GO" id="GO:0016740">
    <property type="term" value="F:transferase activity"/>
    <property type="evidence" value="ECO:0007669"/>
    <property type="project" value="UniProtKB-KW"/>
</dbReference>
<dbReference type="Pfam" id="PF00156">
    <property type="entry name" value="Pribosyltran"/>
    <property type="match status" value="1"/>
</dbReference>
<dbReference type="InterPro" id="IPR029057">
    <property type="entry name" value="PRTase-like"/>
</dbReference>
<protein>
    <submittedName>
        <fullName evidence="2">Putative phosphoribosyl transferasec/MT0597</fullName>
    </submittedName>
</protein>
<name>A0A2N9B1Q9_STRCX</name>
<proteinExistence type="predicted"/>
<evidence type="ECO:0000313" key="2">
    <source>
        <dbReference type="EMBL" id="SOR77279.1"/>
    </source>
</evidence>
<evidence type="ECO:0000259" key="1">
    <source>
        <dbReference type="Pfam" id="PF00156"/>
    </source>
</evidence>
<dbReference type="Proteomes" id="UP000235464">
    <property type="component" value="Chromosome I"/>
</dbReference>
<sequence length="242" mass="26603">MCIVRWAAGTREPDRPGALSVREAEVTVMRFRDRRQAGGELAERLRTRQSEGALPDPLVLALPRGGVAVAREVARALDAPLDVLVVRKIGAPFQEELGVGAMAGDEVPLLDEDAMRHLGLREAALAPVIERERAELRRRERLYRQGRPAPDLRGRTVIVVDDGLATGSTARAALRFVRRQAPERVVVAAPVCSPEAAELMRAEADEVICLHQPAAFMAVGLWYENFDQLTDQDVLEALHAQL</sequence>
<feature type="domain" description="Phosphoribosyltransferase" evidence="1">
    <location>
        <begin position="56"/>
        <end position="211"/>
    </location>
</feature>
<reference evidence="3" key="1">
    <citation type="submission" date="2017-11" db="EMBL/GenBank/DDBJ databases">
        <authorList>
            <person name="Wibberg D."/>
        </authorList>
    </citation>
    <scope>NUCLEOTIDE SEQUENCE [LARGE SCALE GENOMIC DNA]</scope>
</reference>
<keyword evidence="2" id="KW-0808">Transferase</keyword>